<evidence type="ECO:0000313" key="1">
    <source>
        <dbReference type="EMBL" id="CAB4577541.1"/>
    </source>
</evidence>
<name>A0A6J6ELY7_9ZZZZ</name>
<proteinExistence type="predicted"/>
<organism evidence="1">
    <name type="scientific">freshwater metagenome</name>
    <dbReference type="NCBI Taxonomy" id="449393"/>
    <lineage>
        <taxon>unclassified sequences</taxon>
        <taxon>metagenomes</taxon>
        <taxon>ecological metagenomes</taxon>
    </lineage>
</organism>
<reference evidence="1" key="1">
    <citation type="submission" date="2020-05" db="EMBL/GenBank/DDBJ databases">
        <authorList>
            <person name="Chiriac C."/>
            <person name="Salcher M."/>
            <person name="Ghai R."/>
            <person name="Kavagutti S V."/>
        </authorList>
    </citation>
    <scope>NUCLEOTIDE SEQUENCE</scope>
</reference>
<gene>
    <name evidence="1" type="ORF">UFOPK1726_00665</name>
</gene>
<accession>A0A6J6ELY7</accession>
<protein>
    <submittedName>
        <fullName evidence="1">Unannotated protein</fullName>
    </submittedName>
</protein>
<dbReference type="AlphaFoldDB" id="A0A6J6ELY7"/>
<dbReference type="EMBL" id="CAEZTT010000068">
    <property type="protein sequence ID" value="CAB4577541.1"/>
    <property type="molecule type" value="Genomic_DNA"/>
</dbReference>
<sequence length="39" mass="4127">MLKAKSYPYLKMGARKKDVGPSKAVARGYATGKGIGRGN</sequence>